<dbReference type="SUPFAM" id="SSF51366">
    <property type="entry name" value="Ribulose-phoshate binding barrel"/>
    <property type="match status" value="1"/>
</dbReference>
<dbReference type="Proteomes" id="UP000198588">
    <property type="component" value="Unassembled WGS sequence"/>
</dbReference>
<gene>
    <name evidence="2" type="ORF">SAMN02927914_06447</name>
</gene>
<evidence type="ECO:0008006" key="4">
    <source>
        <dbReference type="Google" id="ProtNLM"/>
    </source>
</evidence>
<dbReference type="NCBIfam" id="TIGR00259">
    <property type="entry name" value="thylakoid_BtpA"/>
    <property type="match status" value="1"/>
</dbReference>
<dbReference type="InterPro" id="IPR005137">
    <property type="entry name" value="BtpA"/>
</dbReference>
<dbReference type="PANTHER" id="PTHR21381:SF3">
    <property type="entry name" value="SGC REGION PROTEIN SGCQ-RELATED"/>
    <property type="match status" value="1"/>
</dbReference>
<dbReference type="PANTHER" id="PTHR21381">
    <property type="entry name" value="ZGC:162297"/>
    <property type="match status" value="1"/>
</dbReference>
<dbReference type="InterPro" id="IPR011060">
    <property type="entry name" value="RibuloseP-bd_barrel"/>
</dbReference>
<sequence length="269" mass="29123">MSEVMSMIKAGEHPAIGMIQFEPLPDSSRWRNGTLGAVLEPALEEAEMLVKNGIEILMVQNLHDIPVADRVTNAQVAWTTRIINEIRHHHKVPVGLNFQENDAEGMFAVASATDVDFIRIKIFVGGMMAPWGPYTSQAHVALKSRIRFGADKVAIFADVHDRTGTPMTNGGFDQDVKYAVELNGADGLVLTGKDYDETLDYCRRARQVAGDIPILVGGSVTAANWGEVTSIANGAIVSSTMKGSGKSFGKLDPEKIRAFVSATRNKKAA</sequence>
<organism evidence="2 3">
    <name type="scientific">Mesorhizobium qingshengii</name>
    <dbReference type="NCBI Taxonomy" id="1165689"/>
    <lineage>
        <taxon>Bacteria</taxon>
        <taxon>Pseudomonadati</taxon>
        <taxon>Pseudomonadota</taxon>
        <taxon>Alphaproteobacteria</taxon>
        <taxon>Hyphomicrobiales</taxon>
        <taxon>Phyllobacteriaceae</taxon>
        <taxon>Mesorhizobium</taxon>
    </lineage>
</organism>
<dbReference type="PIRSF" id="PIRSF005956">
    <property type="entry name" value="BtpA"/>
    <property type="match status" value="1"/>
</dbReference>
<protein>
    <recommendedName>
        <fullName evidence="4">Membrane complex biogenesis protein, BtpA family</fullName>
    </recommendedName>
</protein>
<dbReference type="STRING" id="1165689.SAMN02927914_06447"/>
<evidence type="ECO:0000313" key="2">
    <source>
        <dbReference type="EMBL" id="SDA99090.1"/>
    </source>
</evidence>
<proteinExistence type="inferred from homology"/>
<dbReference type="EMBL" id="FMXM01000038">
    <property type="protein sequence ID" value="SDA99090.1"/>
    <property type="molecule type" value="Genomic_DNA"/>
</dbReference>
<dbReference type="AlphaFoldDB" id="A0A1G5ZWU0"/>
<evidence type="ECO:0000256" key="1">
    <source>
        <dbReference type="ARBA" id="ARBA00006007"/>
    </source>
</evidence>
<reference evidence="2 3" key="1">
    <citation type="submission" date="2016-10" db="EMBL/GenBank/DDBJ databases">
        <authorList>
            <person name="de Groot N.N."/>
        </authorList>
    </citation>
    <scope>NUCLEOTIDE SEQUENCE [LARGE SCALE GENOMIC DNA]</scope>
    <source>
        <strain evidence="2 3">CGMCC 1.12097</strain>
    </source>
</reference>
<name>A0A1G5ZWU0_9HYPH</name>
<evidence type="ECO:0000313" key="3">
    <source>
        <dbReference type="Proteomes" id="UP000198588"/>
    </source>
</evidence>
<comment type="similarity">
    <text evidence="1">Belongs to the BtpA family.</text>
</comment>
<dbReference type="OrthoDB" id="7375980at2"/>
<dbReference type="Pfam" id="PF03437">
    <property type="entry name" value="BtpA"/>
    <property type="match status" value="1"/>
</dbReference>
<accession>A0A1G5ZWU0</accession>